<gene>
    <name evidence="2" type="ORF">JRO89_XS02G0030800</name>
</gene>
<dbReference type="EMBL" id="JAFEMO010000002">
    <property type="protein sequence ID" value="KAH7574991.1"/>
    <property type="molecule type" value="Genomic_DNA"/>
</dbReference>
<name>A0ABQ8IEK5_9ROSI</name>
<proteinExistence type="predicted"/>
<feature type="signal peptide" evidence="1">
    <location>
        <begin position="1"/>
        <end position="23"/>
    </location>
</feature>
<comment type="caution">
    <text evidence="2">The sequence shown here is derived from an EMBL/GenBank/DDBJ whole genome shotgun (WGS) entry which is preliminary data.</text>
</comment>
<evidence type="ECO:0000256" key="1">
    <source>
        <dbReference type="SAM" id="SignalP"/>
    </source>
</evidence>
<evidence type="ECO:0000313" key="3">
    <source>
        <dbReference type="Proteomes" id="UP000827721"/>
    </source>
</evidence>
<dbReference type="Proteomes" id="UP000827721">
    <property type="component" value="Unassembled WGS sequence"/>
</dbReference>
<keyword evidence="1" id="KW-0732">Signal</keyword>
<keyword evidence="3" id="KW-1185">Reference proteome</keyword>
<feature type="chain" id="PRO_5045749769" evidence="1">
    <location>
        <begin position="24"/>
        <end position="115"/>
    </location>
</feature>
<sequence>MMMLHFNSLELLRLLFDMGQVKGMGTLVLCYNNIQVFKDKVKLRRDKNDVEMHDPNAMKTLSELNKIQEICKKSGLLITRKFYIIKSEQGYNSYLVSFHANLICLLSTANYYMID</sequence>
<reference evidence="2 3" key="1">
    <citation type="submission" date="2021-02" db="EMBL/GenBank/DDBJ databases">
        <title>Plant Genome Project.</title>
        <authorList>
            <person name="Zhang R.-G."/>
        </authorList>
    </citation>
    <scope>NUCLEOTIDE SEQUENCE [LARGE SCALE GENOMIC DNA]</scope>
    <source>
        <tissue evidence="2">Leaves</tissue>
    </source>
</reference>
<protein>
    <submittedName>
        <fullName evidence="2">Uncharacterized protein</fullName>
    </submittedName>
</protein>
<organism evidence="2 3">
    <name type="scientific">Xanthoceras sorbifolium</name>
    <dbReference type="NCBI Taxonomy" id="99658"/>
    <lineage>
        <taxon>Eukaryota</taxon>
        <taxon>Viridiplantae</taxon>
        <taxon>Streptophyta</taxon>
        <taxon>Embryophyta</taxon>
        <taxon>Tracheophyta</taxon>
        <taxon>Spermatophyta</taxon>
        <taxon>Magnoliopsida</taxon>
        <taxon>eudicotyledons</taxon>
        <taxon>Gunneridae</taxon>
        <taxon>Pentapetalae</taxon>
        <taxon>rosids</taxon>
        <taxon>malvids</taxon>
        <taxon>Sapindales</taxon>
        <taxon>Sapindaceae</taxon>
        <taxon>Xanthoceroideae</taxon>
        <taxon>Xanthoceras</taxon>
    </lineage>
</organism>
<evidence type="ECO:0000313" key="2">
    <source>
        <dbReference type="EMBL" id="KAH7574991.1"/>
    </source>
</evidence>
<accession>A0ABQ8IEK5</accession>